<dbReference type="AlphaFoldDB" id="A0A0A1DJW3"/>
<protein>
    <submittedName>
        <fullName evidence="1">Uncharacterized protein</fullName>
    </submittedName>
</protein>
<dbReference type="EMBL" id="CP009896">
    <property type="protein sequence ID" value="AIY15640.1"/>
    <property type="molecule type" value="Genomic_DNA"/>
</dbReference>
<dbReference type="EMBL" id="WBVM01000001">
    <property type="protein sequence ID" value="KAB2813182.1"/>
    <property type="molecule type" value="Genomic_DNA"/>
</dbReference>
<dbReference type="HOGENOM" id="CLU_2753846_0_0_11"/>
<dbReference type="KEGG" id="psim:KR76_00545"/>
<dbReference type="Proteomes" id="UP000449906">
    <property type="component" value="Unassembled WGS sequence"/>
</dbReference>
<dbReference type="GeneID" id="96607495"/>
<dbReference type="STRING" id="2045.KR76_00545"/>
<accession>A0A0A1DJW3</accession>
<dbReference type="OrthoDB" id="9973650at2"/>
<gene>
    <name evidence="2" type="ORF">F9L07_16020</name>
    <name evidence="1" type="ORF">KR76_00545</name>
</gene>
<reference evidence="2 4" key="2">
    <citation type="submission" date="2019-09" db="EMBL/GenBank/DDBJ databases">
        <title>Pimelobacter sp. isolated from Paulinella.</title>
        <authorList>
            <person name="Jeong S.E."/>
        </authorList>
    </citation>
    <scope>NUCLEOTIDE SEQUENCE [LARGE SCALE GENOMIC DNA]</scope>
    <source>
        <strain evidence="2 4">Pch-N</strain>
    </source>
</reference>
<evidence type="ECO:0000313" key="4">
    <source>
        <dbReference type="Proteomes" id="UP000449906"/>
    </source>
</evidence>
<evidence type="ECO:0000313" key="1">
    <source>
        <dbReference type="EMBL" id="AIY15640.1"/>
    </source>
</evidence>
<proteinExistence type="predicted"/>
<keyword evidence="3" id="KW-1185">Reference proteome</keyword>
<name>A0A0A1DJW3_NOCSI</name>
<organism evidence="1 3">
    <name type="scientific">Nocardioides simplex</name>
    <name type="common">Arthrobacter simplex</name>
    <dbReference type="NCBI Taxonomy" id="2045"/>
    <lineage>
        <taxon>Bacteria</taxon>
        <taxon>Bacillati</taxon>
        <taxon>Actinomycetota</taxon>
        <taxon>Actinomycetes</taxon>
        <taxon>Propionibacteriales</taxon>
        <taxon>Nocardioidaceae</taxon>
        <taxon>Pimelobacter</taxon>
    </lineage>
</organism>
<sequence>MTPGWLFDQLARIEVELLDEPHILVCTDVTTGATTYLGPFGSAYLAMAGLEECEQNLGVCCSMAPLFPAS</sequence>
<dbReference type="Proteomes" id="UP000030300">
    <property type="component" value="Chromosome"/>
</dbReference>
<evidence type="ECO:0000313" key="3">
    <source>
        <dbReference type="Proteomes" id="UP000030300"/>
    </source>
</evidence>
<dbReference type="RefSeq" id="WP_038675865.1">
    <property type="nucleotide sequence ID" value="NZ_BJMC01000016.1"/>
</dbReference>
<reference evidence="1 3" key="1">
    <citation type="journal article" date="2015" name="Genome Announc.">
        <title>Complete Genome Sequence of Steroid-Transforming Nocardioides simplex VKM Ac-2033D.</title>
        <authorList>
            <person name="Shtratnikova V.Y."/>
            <person name="Schelkunov M.I."/>
            <person name="Pekov Y.A."/>
            <person name="Fokina V.V."/>
            <person name="Logacheva M.D."/>
            <person name="Sokolov S.L."/>
            <person name="Bragin E.Y."/>
            <person name="Ashapkin V.V."/>
            <person name="Donova M.V."/>
        </authorList>
    </citation>
    <scope>NUCLEOTIDE SEQUENCE [LARGE SCALE GENOMIC DNA]</scope>
    <source>
        <strain evidence="1 3">VKM Ac-2033D</strain>
    </source>
</reference>
<evidence type="ECO:0000313" key="2">
    <source>
        <dbReference type="EMBL" id="KAB2813182.1"/>
    </source>
</evidence>